<dbReference type="InterPro" id="IPR010766">
    <property type="entry name" value="DRTGG"/>
</dbReference>
<dbReference type="Pfam" id="PF07085">
    <property type="entry name" value="DRTGG"/>
    <property type="match status" value="1"/>
</dbReference>
<accession>A0ABX8LKH4</accession>
<dbReference type="Proteomes" id="UP000683559">
    <property type="component" value="Chromosome"/>
</dbReference>
<evidence type="ECO:0000313" key="4">
    <source>
        <dbReference type="Proteomes" id="UP000683559"/>
    </source>
</evidence>
<gene>
    <name evidence="3" type="ORF">KP001_16790</name>
</gene>
<dbReference type="PANTHER" id="PTHR21343">
    <property type="entry name" value="DETHIOBIOTIN SYNTHETASE"/>
    <property type="match status" value="1"/>
</dbReference>
<name>A0ABX8LKH4_9BACT</name>
<evidence type="ECO:0000259" key="2">
    <source>
        <dbReference type="Pfam" id="PF07085"/>
    </source>
</evidence>
<proteinExistence type="predicted"/>
<dbReference type="RefSeq" id="WP_217286722.1">
    <property type="nucleotide sequence ID" value="NZ_CP077683.1"/>
</dbReference>
<feature type="domain" description="DRTGG" evidence="2">
    <location>
        <begin position="228"/>
        <end position="329"/>
    </location>
</feature>
<keyword evidence="4" id="KW-1185">Reference proteome</keyword>
<dbReference type="PANTHER" id="PTHR21343:SF8">
    <property type="entry name" value="DRTGG DOMAIN-CONTAINING PROTEIN"/>
    <property type="match status" value="1"/>
</dbReference>
<protein>
    <submittedName>
        <fullName evidence="3">AAA family ATPase</fullName>
    </submittedName>
</protein>
<evidence type="ECO:0000256" key="1">
    <source>
        <dbReference type="ARBA" id="ARBA00022962"/>
    </source>
</evidence>
<dbReference type="CDD" id="cd03109">
    <property type="entry name" value="DTBS"/>
    <property type="match status" value="1"/>
</dbReference>
<evidence type="ECO:0000313" key="3">
    <source>
        <dbReference type="EMBL" id="QXE90060.1"/>
    </source>
</evidence>
<dbReference type="Pfam" id="PF13500">
    <property type="entry name" value="AAA_26"/>
    <property type="match status" value="1"/>
</dbReference>
<sequence>MARKIFIAASGQNIGKTTISVSLLHLAQKKYGRVGFMKPLGPKPTVLRGIPVDKDAALMAQVFDLTKDLRYMSPVVVYPETSRQAIDGELNLPELADCIMTSFAELEKHCDFIVIEGSGHPGVGSVLNLSNARIAKMLDAPVLMLSGGGVGNVIDTLAMNTALFKLEEADVRGVLVNKLFTDKRETVLDYLGRAFIDQPFSVLGGFDYKPVLANPSLVRVARLLDLPLHGNRREVKRIIHHVQIGAASTQRVTEMLRDSSLLLVTSSRDELLVTLANLYQMPEFHQQIAGLVISGQAPVSGITQRIIDRSNIPYFRTNQTTTDLYKLITEDVSKLTAKDTEKLNLIRSLAEERLDFDAIDALFAQ</sequence>
<dbReference type="EMBL" id="CP077683">
    <property type="protein sequence ID" value="QXE90060.1"/>
    <property type="molecule type" value="Genomic_DNA"/>
</dbReference>
<reference evidence="3 4" key="1">
    <citation type="submission" date="2021-06" db="EMBL/GenBank/DDBJ databases">
        <title>Gemonas diversity in paddy soil.</title>
        <authorList>
            <person name="Liu G."/>
        </authorList>
    </citation>
    <scope>NUCLEOTIDE SEQUENCE [LARGE SCALE GENOMIC DNA]</scope>
    <source>
        <strain evidence="3 4">RG2</strain>
    </source>
</reference>
<keyword evidence="1" id="KW-0315">Glutamine amidotransferase</keyword>
<organism evidence="3 4">
    <name type="scientific">Geomonas subterranea</name>
    <dbReference type="NCBI Taxonomy" id="2847989"/>
    <lineage>
        <taxon>Bacteria</taxon>
        <taxon>Pseudomonadati</taxon>
        <taxon>Thermodesulfobacteriota</taxon>
        <taxon>Desulfuromonadia</taxon>
        <taxon>Geobacterales</taxon>
        <taxon>Geobacteraceae</taxon>
        <taxon>Geomonas</taxon>
    </lineage>
</organism>